<dbReference type="SMART" id="SM00369">
    <property type="entry name" value="LRR_TYP"/>
    <property type="match status" value="10"/>
</dbReference>
<protein>
    <recommendedName>
        <fullName evidence="18">Leucine-rich repeat-containing N-terminal plant-type domain-containing protein</fullName>
    </recommendedName>
</protein>
<dbReference type="Pfam" id="PF08263">
    <property type="entry name" value="LRRNT_2"/>
    <property type="match status" value="1"/>
</dbReference>
<comment type="similarity">
    <text evidence="2">Belongs to the RLP family.</text>
</comment>
<evidence type="ECO:0000259" key="15">
    <source>
        <dbReference type="Pfam" id="PF23598"/>
    </source>
</evidence>
<dbReference type="Pfam" id="PF13855">
    <property type="entry name" value="LRR_8"/>
    <property type="match status" value="1"/>
</dbReference>
<dbReference type="PRINTS" id="PR00019">
    <property type="entry name" value="LEURICHRPT"/>
</dbReference>
<evidence type="ECO:0000256" key="6">
    <source>
        <dbReference type="ARBA" id="ARBA00022729"/>
    </source>
</evidence>
<dbReference type="SUPFAM" id="SSF52058">
    <property type="entry name" value="L domain-like"/>
    <property type="match status" value="2"/>
</dbReference>
<evidence type="ECO:0000256" key="11">
    <source>
        <dbReference type="ARBA" id="ARBA00023180"/>
    </source>
</evidence>
<dbReference type="InterPro" id="IPR013210">
    <property type="entry name" value="LRR_N_plant-typ"/>
</dbReference>
<comment type="subcellular location">
    <subcellularLocation>
        <location evidence="1">Cell membrane</location>
        <topology evidence="1">Single-pass type I membrane protein</topology>
    </subcellularLocation>
</comment>
<evidence type="ECO:0000256" key="8">
    <source>
        <dbReference type="ARBA" id="ARBA00022989"/>
    </source>
</evidence>
<keyword evidence="11" id="KW-0325">Glycoprotein</keyword>
<evidence type="ECO:0008006" key="18">
    <source>
        <dbReference type="Google" id="ProtNLM"/>
    </source>
</evidence>
<dbReference type="InterPro" id="IPR032675">
    <property type="entry name" value="LRR_dom_sf"/>
</dbReference>
<dbReference type="InterPro" id="IPR001611">
    <property type="entry name" value="Leu-rich_rpt"/>
</dbReference>
<evidence type="ECO:0000256" key="7">
    <source>
        <dbReference type="ARBA" id="ARBA00022737"/>
    </source>
</evidence>
<dbReference type="Pfam" id="PF23598">
    <property type="entry name" value="LRR_14"/>
    <property type="match status" value="1"/>
</dbReference>
<dbReference type="Gene3D" id="3.80.10.10">
    <property type="entry name" value="Ribonuclease Inhibitor"/>
    <property type="match status" value="4"/>
</dbReference>
<evidence type="ECO:0000256" key="13">
    <source>
        <dbReference type="SAM" id="SignalP"/>
    </source>
</evidence>
<evidence type="ECO:0000313" key="17">
    <source>
        <dbReference type="Proteomes" id="UP001396334"/>
    </source>
</evidence>
<evidence type="ECO:0000256" key="3">
    <source>
        <dbReference type="ARBA" id="ARBA00022475"/>
    </source>
</evidence>
<dbReference type="SUPFAM" id="SSF52047">
    <property type="entry name" value="RNI-like"/>
    <property type="match status" value="1"/>
</dbReference>
<accession>A0ABR2TNM9</accession>
<comment type="caution">
    <text evidence="16">The sequence shown here is derived from an EMBL/GenBank/DDBJ whole genome shotgun (WGS) entry which is preliminary data.</text>
</comment>
<keyword evidence="7" id="KW-0677">Repeat</keyword>
<keyword evidence="5 12" id="KW-0812">Transmembrane</keyword>
<feature type="chain" id="PRO_5047364544" description="Leucine-rich repeat-containing N-terminal plant-type domain-containing protein" evidence="13">
    <location>
        <begin position="29"/>
        <end position="953"/>
    </location>
</feature>
<keyword evidence="3" id="KW-1003">Cell membrane</keyword>
<dbReference type="PANTHER" id="PTHR48061:SF12">
    <property type="entry name" value="DISEASE RESISTANCE LIKE PROTEIN"/>
    <property type="match status" value="1"/>
</dbReference>
<evidence type="ECO:0000313" key="16">
    <source>
        <dbReference type="EMBL" id="KAK9039086.1"/>
    </source>
</evidence>
<sequence>MWLFLKHSVPRCLLFLILAHFLTRCVSSVQQPCLESERFALLQLKQRFILNRSASAHSKVDSWKLNGQVGRDCCYWDGVECDDNTGHVIGLDLSSSFLYGSIHSDNSLFQLNHLRRLNLSNNDFNGSKIPSAVGNLSKLSQLDLSFSAFSGQIPSQVLELSRLVVLDLAGNGLKLQNPSLESLAEKLVNLKILNLDGVSSPSTIPQSLANLSSLTSLSLEACELQGELPMEIFQLPNLQILHASYNIFLTGRLPEFHKNTSLVSLRLRNTGFSGVLPESVGNLNSLSHLDVKDCNLSGPIPASLANLTELTYLSLAFNEFIPSTLSWLGKLNKLTWLNLEVTNSYGDILPSLKNLTSLTALGLFRNKFSSRIPSWLGNLTQLIILDLGDNRFWGSIPKSILTKINLEALALESNLLTGSYKLDSFLNLKSLKDFQLSFSNISLLPATVMNASVPRFRLLTLADCNLLEFPGFLSSQDKLELLDLSGNKIQGFIPKWIWGLSAQTLEVLVLNENMLTGFHQPPVAPTWTNLRKLDLSSNELRGSLPIPPASISHYSVSNNLLQGEISSMICSLPSITILDISNNSFSGMLPACLGNLSKSLSVLNLQHNNFRGPIPQACEKGSQLRMIDLSQNQLHGYIPRSLANCKMLEFLNLGNNLIEETFPSWLGRLQELKILILRHNRLHGAIGKPESNEFPKLRVFDLSFNRFVGRLPSQHFQSWKAMKVVDVSKLRYLRANASFPGWNLDFSYSMTLTKAGVVTEYEKIQDFLVAIDFSSNRFEGRISEDIQVLKAVQFLNLSNNLLSGPIPSSLANLTGLQALDLSQNKLSGEIPQELTQLNFLGFFNVSHNQLIGPIPQGKQFGTFDNNSFEGNLGLCGKPLSKECYPEGSSPPSASMSKKDDSWFEFGWKAILLGYGSGVVNGLVLGYLFNPWKHKLFVKYFGRMLQNPRRNRRK</sequence>
<keyword evidence="17" id="KW-1185">Reference proteome</keyword>
<feature type="transmembrane region" description="Helical" evidence="12">
    <location>
        <begin position="905"/>
        <end position="928"/>
    </location>
</feature>
<evidence type="ECO:0000256" key="12">
    <source>
        <dbReference type="SAM" id="Phobius"/>
    </source>
</evidence>
<dbReference type="InterPro" id="IPR055414">
    <property type="entry name" value="LRR_R13L4/SHOC2-like"/>
</dbReference>
<feature type="domain" description="Disease resistance R13L4/SHOC-2-like LRR" evidence="15">
    <location>
        <begin position="261"/>
        <end position="363"/>
    </location>
</feature>
<evidence type="ECO:0000256" key="5">
    <source>
        <dbReference type="ARBA" id="ARBA00022692"/>
    </source>
</evidence>
<keyword evidence="10" id="KW-0675">Receptor</keyword>
<dbReference type="EMBL" id="JBBPBN010000005">
    <property type="protein sequence ID" value="KAK9039086.1"/>
    <property type="molecule type" value="Genomic_DNA"/>
</dbReference>
<feature type="signal peptide" evidence="13">
    <location>
        <begin position="1"/>
        <end position="28"/>
    </location>
</feature>
<evidence type="ECO:0000256" key="2">
    <source>
        <dbReference type="ARBA" id="ARBA00009592"/>
    </source>
</evidence>
<keyword evidence="9 12" id="KW-0472">Membrane</keyword>
<dbReference type="Pfam" id="PF00560">
    <property type="entry name" value="LRR_1"/>
    <property type="match status" value="6"/>
</dbReference>
<feature type="domain" description="Leucine-rich repeat-containing N-terminal plant-type" evidence="14">
    <location>
        <begin position="35"/>
        <end position="82"/>
    </location>
</feature>
<evidence type="ECO:0000256" key="1">
    <source>
        <dbReference type="ARBA" id="ARBA00004251"/>
    </source>
</evidence>
<evidence type="ECO:0000256" key="4">
    <source>
        <dbReference type="ARBA" id="ARBA00022614"/>
    </source>
</evidence>
<reference evidence="16 17" key="1">
    <citation type="journal article" date="2024" name="G3 (Bethesda)">
        <title>Genome assembly of Hibiscus sabdariffa L. provides insights into metabolisms of medicinal natural products.</title>
        <authorList>
            <person name="Kim T."/>
        </authorList>
    </citation>
    <scope>NUCLEOTIDE SEQUENCE [LARGE SCALE GENOMIC DNA]</scope>
    <source>
        <strain evidence="16">TK-2024</strain>
        <tissue evidence="16">Old leaves</tissue>
    </source>
</reference>
<evidence type="ECO:0000256" key="10">
    <source>
        <dbReference type="ARBA" id="ARBA00023170"/>
    </source>
</evidence>
<evidence type="ECO:0000256" key="9">
    <source>
        <dbReference type="ARBA" id="ARBA00023136"/>
    </source>
</evidence>
<name>A0ABR2TNM9_9ROSI</name>
<dbReference type="InterPro" id="IPR003591">
    <property type="entry name" value="Leu-rich_rpt_typical-subtyp"/>
</dbReference>
<dbReference type="Proteomes" id="UP001396334">
    <property type="component" value="Unassembled WGS sequence"/>
</dbReference>
<keyword evidence="4" id="KW-0433">Leucine-rich repeat</keyword>
<dbReference type="PANTHER" id="PTHR48061">
    <property type="entry name" value="LEUCINE-RICH REPEAT RECEPTOR PROTEIN KINASE EMS1-LIKE-RELATED"/>
    <property type="match status" value="1"/>
</dbReference>
<proteinExistence type="inferred from homology"/>
<dbReference type="InterPro" id="IPR046956">
    <property type="entry name" value="RLP23-like"/>
</dbReference>
<keyword evidence="8 12" id="KW-1133">Transmembrane helix</keyword>
<gene>
    <name evidence="16" type="ORF">V6N11_023924</name>
</gene>
<evidence type="ECO:0000259" key="14">
    <source>
        <dbReference type="Pfam" id="PF08263"/>
    </source>
</evidence>
<dbReference type="SMART" id="SM00365">
    <property type="entry name" value="LRR_SD22"/>
    <property type="match status" value="6"/>
</dbReference>
<organism evidence="16 17">
    <name type="scientific">Hibiscus sabdariffa</name>
    <name type="common">roselle</name>
    <dbReference type="NCBI Taxonomy" id="183260"/>
    <lineage>
        <taxon>Eukaryota</taxon>
        <taxon>Viridiplantae</taxon>
        <taxon>Streptophyta</taxon>
        <taxon>Embryophyta</taxon>
        <taxon>Tracheophyta</taxon>
        <taxon>Spermatophyta</taxon>
        <taxon>Magnoliopsida</taxon>
        <taxon>eudicotyledons</taxon>
        <taxon>Gunneridae</taxon>
        <taxon>Pentapetalae</taxon>
        <taxon>rosids</taxon>
        <taxon>malvids</taxon>
        <taxon>Malvales</taxon>
        <taxon>Malvaceae</taxon>
        <taxon>Malvoideae</taxon>
        <taxon>Hibiscus</taxon>
    </lineage>
</organism>
<keyword evidence="6 13" id="KW-0732">Signal</keyword>